<comment type="caution">
    <text evidence="2">The sequence shown here is derived from an EMBL/GenBank/DDBJ whole genome shotgun (WGS) entry which is preliminary data.</text>
</comment>
<dbReference type="Pfam" id="PF01063">
    <property type="entry name" value="Aminotran_4"/>
    <property type="match status" value="1"/>
</dbReference>
<dbReference type="InterPro" id="IPR036038">
    <property type="entry name" value="Aminotransferase-like"/>
</dbReference>
<name>A0A8G1UEF9_9ACTN</name>
<dbReference type="Gene3D" id="3.20.10.10">
    <property type="entry name" value="D-amino Acid Aminotransferase, subunit A, domain 2"/>
    <property type="match status" value="1"/>
</dbReference>
<dbReference type="AlphaFoldDB" id="A0A8G1UEF9"/>
<evidence type="ECO:0000313" key="2">
    <source>
        <dbReference type="EMBL" id="ROR35358.1"/>
    </source>
</evidence>
<feature type="region of interest" description="Disordered" evidence="1">
    <location>
        <begin position="129"/>
        <end position="148"/>
    </location>
</feature>
<protein>
    <submittedName>
        <fullName evidence="2">Amino-transferase class IV</fullName>
    </submittedName>
</protein>
<gene>
    <name evidence="2" type="ORF">EDD39_7016</name>
</gene>
<evidence type="ECO:0000256" key="1">
    <source>
        <dbReference type="SAM" id="MobiDB-lite"/>
    </source>
</evidence>
<dbReference type="SUPFAM" id="SSF56752">
    <property type="entry name" value="D-aminoacid aminotransferase-like PLP-dependent enzymes"/>
    <property type="match status" value="1"/>
</dbReference>
<reference evidence="2 3" key="1">
    <citation type="submission" date="2018-11" db="EMBL/GenBank/DDBJ databases">
        <title>Sequencing the genomes of 1000 actinobacteria strains.</title>
        <authorList>
            <person name="Klenk H.-P."/>
        </authorList>
    </citation>
    <scope>NUCLEOTIDE SEQUENCE [LARGE SCALE GENOMIC DNA]</scope>
    <source>
        <strain evidence="2 3">DSM 44780</strain>
    </source>
</reference>
<dbReference type="EMBL" id="RJVJ01000003">
    <property type="protein sequence ID" value="ROR35358.1"/>
    <property type="molecule type" value="Genomic_DNA"/>
</dbReference>
<sequence length="301" mass="32242">MFLHAAAGQGRHPFEEVHCVVQRDLIARFEGGLGPGKSRGAESVPSRSSQSRAHRLREGEDSESVVGHGHHVSKCALGARQLGSPCQNRVVRVDAVARHGREVVTVAGAHPTGGLVVPGKEELAYTHHSATMAPPGPDAHSGRASRPAPWPALRVRTVTYERELPHLKHAATLGLTYQTLQARKSGFDDVLFVGRDGFVREGSVWNAAFWDGEQVLWPDAPVLPGITMQLLQAALTRVGVPWSTRRLTTGDLPALRAAAATNSHCPNQPLAAIDRVLFPGGDTGLTEVLAAAWAEVPWDSV</sequence>
<dbReference type="Proteomes" id="UP000267408">
    <property type="component" value="Unassembled WGS sequence"/>
</dbReference>
<dbReference type="InterPro" id="IPR043132">
    <property type="entry name" value="BCAT-like_C"/>
</dbReference>
<evidence type="ECO:0000313" key="3">
    <source>
        <dbReference type="Proteomes" id="UP000267408"/>
    </source>
</evidence>
<keyword evidence="2" id="KW-0808">Transferase</keyword>
<dbReference type="GO" id="GO:0016740">
    <property type="term" value="F:transferase activity"/>
    <property type="evidence" value="ECO:0007669"/>
    <property type="project" value="UniProtKB-KW"/>
</dbReference>
<organism evidence="2 3">
    <name type="scientific">Kitasatospora cineracea</name>
    <dbReference type="NCBI Taxonomy" id="88074"/>
    <lineage>
        <taxon>Bacteria</taxon>
        <taxon>Bacillati</taxon>
        <taxon>Actinomycetota</taxon>
        <taxon>Actinomycetes</taxon>
        <taxon>Kitasatosporales</taxon>
        <taxon>Streptomycetaceae</taxon>
        <taxon>Kitasatospora</taxon>
    </lineage>
</organism>
<proteinExistence type="predicted"/>
<feature type="region of interest" description="Disordered" evidence="1">
    <location>
        <begin position="32"/>
        <end position="67"/>
    </location>
</feature>
<dbReference type="InterPro" id="IPR001544">
    <property type="entry name" value="Aminotrans_IV"/>
</dbReference>
<accession>A0A8G1UEF9</accession>